<feature type="chain" id="PRO_5032897473" evidence="4">
    <location>
        <begin position="26"/>
        <end position="208"/>
    </location>
</feature>
<organism evidence="6 7">
    <name type="scientific">Limibacillus halophilus</name>
    <dbReference type="NCBI Taxonomy" id="1579333"/>
    <lineage>
        <taxon>Bacteria</taxon>
        <taxon>Pseudomonadati</taxon>
        <taxon>Pseudomonadota</taxon>
        <taxon>Alphaproteobacteria</taxon>
        <taxon>Rhodospirillales</taxon>
        <taxon>Rhodovibrionaceae</taxon>
        <taxon>Limibacillus</taxon>
    </lineage>
</organism>
<dbReference type="PANTHER" id="PTHR33711:SF9">
    <property type="entry name" value="PROTOCATECHUATE 3,4-DIOXYGENASE ALPHA CHAIN"/>
    <property type="match status" value="1"/>
</dbReference>
<dbReference type="CDD" id="cd03459">
    <property type="entry name" value="3_4-PCD"/>
    <property type="match status" value="1"/>
</dbReference>
<sequence length="208" mass="22686">MNRRWFVKSGLLVGGLATMPRVALAALTPTPQQTEGPFYPRELPLDHDNDLLKIAGKSGRVMGTPLHLFGRILNTDGAAIDGAIVQIWQCDAKGIYHHPLDRAAGRDPNFQGFGETRSNVEGACRFRTIKPVPYSWRAPHIHLKVFTPDGTETLTTQFYVAGDPANERDGIYRAIATEAERKAVTLEIAQAPELGGNALAAQFTIVIG</sequence>
<dbReference type="Proteomes" id="UP000581135">
    <property type="component" value="Unassembled WGS sequence"/>
</dbReference>
<evidence type="ECO:0000256" key="4">
    <source>
        <dbReference type="SAM" id="SignalP"/>
    </source>
</evidence>
<feature type="domain" description="Intradiol ring-cleavage dioxygenases" evidence="5">
    <location>
        <begin position="35"/>
        <end position="190"/>
    </location>
</feature>
<comment type="caution">
    <text evidence="6">The sequence shown here is derived from an EMBL/GenBank/DDBJ whole genome shotgun (WGS) entry which is preliminary data.</text>
</comment>
<keyword evidence="7" id="KW-1185">Reference proteome</keyword>
<dbReference type="Pfam" id="PF00775">
    <property type="entry name" value="Dioxygenase_C"/>
    <property type="match status" value="1"/>
</dbReference>
<reference evidence="6 7" key="1">
    <citation type="submission" date="2020-08" db="EMBL/GenBank/DDBJ databases">
        <title>Genomic Encyclopedia of Type Strains, Phase III (KMG-III): the genomes of soil and plant-associated and newly described type strains.</title>
        <authorList>
            <person name="Whitman W."/>
        </authorList>
    </citation>
    <scope>NUCLEOTIDE SEQUENCE [LARGE SCALE GENOMIC DNA]</scope>
    <source>
        <strain evidence="6 7">CECT 8803</strain>
    </source>
</reference>
<keyword evidence="2 6" id="KW-0223">Dioxygenase</keyword>
<protein>
    <submittedName>
        <fullName evidence="6">Protocatechuate 3,4-dioxygenase beta subunit</fullName>
        <ecNumber evidence="6">1.13.11.3</ecNumber>
    </submittedName>
</protein>
<dbReference type="EC" id="1.13.11.3" evidence="6"/>
<comment type="similarity">
    <text evidence="1">Belongs to the intradiol ring-cleavage dioxygenase family.</text>
</comment>
<feature type="signal peptide" evidence="4">
    <location>
        <begin position="1"/>
        <end position="25"/>
    </location>
</feature>
<proteinExistence type="inferred from homology"/>
<accession>A0A839SX92</accession>
<evidence type="ECO:0000256" key="1">
    <source>
        <dbReference type="ARBA" id="ARBA00007825"/>
    </source>
</evidence>
<dbReference type="GO" id="GO:0008199">
    <property type="term" value="F:ferric iron binding"/>
    <property type="evidence" value="ECO:0007669"/>
    <property type="project" value="InterPro"/>
</dbReference>
<dbReference type="InterPro" id="IPR039387">
    <property type="entry name" value="3_4-PCD"/>
</dbReference>
<dbReference type="SUPFAM" id="SSF49482">
    <property type="entry name" value="Aromatic compound dioxygenase"/>
    <property type="match status" value="1"/>
</dbReference>
<dbReference type="Gene3D" id="2.60.130.10">
    <property type="entry name" value="Aromatic compound dioxygenase"/>
    <property type="match status" value="1"/>
</dbReference>
<evidence type="ECO:0000313" key="6">
    <source>
        <dbReference type="EMBL" id="MBB3065563.1"/>
    </source>
</evidence>
<evidence type="ECO:0000259" key="5">
    <source>
        <dbReference type="Pfam" id="PF00775"/>
    </source>
</evidence>
<dbReference type="InterPro" id="IPR050770">
    <property type="entry name" value="Intradiol_RC_Dioxygenase"/>
</dbReference>
<dbReference type="PANTHER" id="PTHR33711">
    <property type="entry name" value="DIOXYGENASE, PUTATIVE (AFU_ORTHOLOGUE AFUA_2G02910)-RELATED"/>
    <property type="match status" value="1"/>
</dbReference>
<gene>
    <name evidence="6" type="ORF">FHR98_001850</name>
</gene>
<dbReference type="RefSeq" id="WP_221205816.1">
    <property type="nucleotide sequence ID" value="NZ_JACHXA010000004.1"/>
</dbReference>
<evidence type="ECO:0000256" key="2">
    <source>
        <dbReference type="ARBA" id="ARBA00022964"/>
    </source>
</evidence>
<dbReference type="AlphaFoldDB" id="A0A839SX92"/>
<keyword evidence="4" id="KW-0732">Signal</keyword>
<dbReference type="EMBL" id="JACHXA010000004">
    <property type="protein sequence ID" value="MBB3065563.1"/>
    <property type="molecule type" value="Genomic_DNA"/>
</dbReference>
<keyword evidence="3 6" id="KW-0560">Oxidoreductase</keyword>
<evidence type="ECO:0000313" key="7">
    <source>
        <dbReference type="Proteomes" id="UP000581135"/>
    </source>
</evidence>
<name>A0A839SX92_9PROT</name>
<dbReference type="InterPro" id="IPR015889">
    <property type="entry name" value="Intradiol_dOase_core"/>
</dbReference>
<dbReference type="InterPro" id="IPR000627">
    <property type="entry name" value="Intradiol_dOase_C"/>
</dbReference>
<evidence type="ECO:0000256" key="3">
    <source>
        <dbReference type="ARBA" id="ARBA00023002"/>
    </source>
</evidence>
<dbReference type="GO" id="GO:0018578">
    <property type="term" value="F:protocatechuate 3,4-dioxygenase activity"/>
    <property type="evidence" value="ECO:0007669"/>
    <property type="project" value="UniProtKB-EC"/>
</dbReference>